<feature type="transmembrane region" description="Helical" evidence="1">
    <location>
        <begin position="375"/>
        <end position="393"/>
    </location>
</feature>
<feature type="transmembrane region" description="Helical" evidence="1">
    <location>
        <begin position="84"/>
        <end position="106"/>
    </location>
</feature>
<protein>
    <submittedName>
        <fullName evidence="2">Uncharacterized protein</fullName>
    </submittedName>
</protein>
<feature type="transmembrane region" description="Helical" evidence="1">
    <location>
        <begin position="241"/>
        <end position="267"/>
    </location>
</feature>
<feature type="transmembrane region" description="Helical" evidence="1">
    <location>
        <begin position="158"/>
        <end position="178"/>
    </location>
</feature>
<gene>
    <name evidence="2" type="ORF">A2531_04220</name>
</gene>
<dbReference type="EMBL" id="MFGO01000018">
    <property type="protein sequence ID" value="OGF40939.1"/>
    <property type="molecule type" value="Genomic_DNA"/>
</dbReference>
<evidence type="ECO:0000256" key="1">
    <source>
        <dbReference type="SAM" id="Phobius"/>
    </source>
</evidence>
<feature type="transmembrane region" description="Helical" evidence="1">
    <location>
        <begin position="279"/>
        <end position="300"/>
    </location>
</feature>
<proteinExistence type="predicted"/>
<feature type="transmembrane region" description="Helical" evidence="1">
    <location>
        <begin position="126"/>
        <end position="146"/>
    </location>
</feature>
<organism evidence="2 3">
    <name type="scientific">Candidatus Falkowbacteria bacterium RIFOXYD2_FULL_34_120</name>
    <dbReference type="NCBI Taxonomy" id="1798007"/>
    <lineage>
        <taxon>Bacteria</taxon>
        <taxon>Candidatus Falkowiibacteriota</taxon>
    </lineage>
</organism>
<feature type="transmembrane region" description="Helical" evidence="1">
    <location>
        <begin position="399"/>
        <end position="417"/>
    </location>
</feature>
<reference evidence="2 3" key="1">
    <citation type="journal article" date="2016" name="Nat. Commun.">
        <title>Thousands of microbial genomes shed light on interconnected biogeochemical processes in an aquifer system.</title>
        <authorList>
            <person name="Anantharaman K."/>
            <person name="Brown C.T."/>
            <person name="Hug L.A."/>
            <person name="Sharon I."/>
            <person name="Castelle C.J."/>
            <person name="Probst A.J."/>
            <person name="Thomas B.C."/>
            <person name="Singh A."/>
            <person name="Wilkins M.J."/>
            <person name="Karaoz U."/>
            <person name="Brodie E.L."/>
            <person name="Williams K.H."/>
            <person name="Hubbard S.S."/>
            <person name="Banfield J.F."/>
        </authorList>
    </citation>
    <scope>NUCLEOTIDE SEQUENCE [LARGE SCALE GENOMIC DNA]</scope>
</reference>
<dbReference type="Proteomes" id="UP000177579">
    <property type="component" value="Unassembled WGS sequence"/>
</dbReference>
<keyword evidence="1" id="KW-0472">Membrane</keyword>
<keyword evidence="1" id="KW-1133">Transmembrane helix</keyword>
<evidence type="ECO:0000313" key="2">
    <source>
        <dbReference type="EMBL" id="OGF40939.1"/>
    </source>
</evidence>
<name>A0A1F5TQ32_9BACT</name>
<feature type="transmembrane region" description="Helical" evidence="1">
    <location>
        <begin position="424"/>
        <end position="445"/>
    </location>
</feature>
<sequence>MNKKEKGKDIKYWFLKMPYNFLLFFIVQVLVVVLFPLQIYEAYVDISPYLSIFYFLLIIFLPEIIIYYLFLNAKHLKKIIYNDYFLLLFFILVLVTGIFLLIHIPVVSRLDKGMSALSVIAEPVDIGLIADFGGIFKAKAYFLFFNFLDSFFQINFKVLANINTVFVMLEAIAVYFIIKLLTKKNIIAFLCGLVFLFYYNNYFCSLAPDYAILGEVFNVFSLFTLLLYLKTKDINTLIWSFGILLFSVFLRVGSEIWFFIYFVIFYLESRNSKNDFINNKINLFLLLSLPCIFPVFLLYASSSFIGSDNAGNFTDPEMATQIVNNGNNVMGLLKYHFLILSKNFFYNFYFLKTHVPLFWIILFIPVLAMKNKRTWIYFLYFLIFFFVITTFHYDQRLDAFNYLAYLFIPLIILYGFFLRRIRNIPVMVLLTTLIIIANNFFYYSYSLPGVDEGTLFWNSEYEQALISLDKIKPNSIILANSRYSIVPAIYGFSDDYKIEQIEKEFISQMPHIKKKYSNIYIEQTAIDCVRNTTTFNREEFYNLVRLNFDYNILLDIEKKMHDGGRCNMFLYELKN</sequence>
<feature type="transmembrane region" description="Helical" evidence="1">
    <location>
        <begin position="210"/>
        <end position="229"/>
    </location>
</feature>
<keyword evidence="1" id="KW-0812">Transmembrane</keyword>
<feature type="transmembrane region" description="Helical" evidence="1">
    <location>
        <begin position="184"/>
        <end position="203"/>
    </location>
</feature>
<feature type="transmembrane region" description="Helical" evidence="1">
    <location>
        <begin position="344"/>
        <end position="368"/>
    </location>
</feature>
<accession>A0A1F5TQ32</accession>
<evidence type="ECO:0000313" key="3">
    <source>
        <dbReference type="Proteomes" id="UP000177579"/>
    </source>
</evidence>
<feature type="transmembrane region" description="Helical" evidence="1">
    <location>
        <begin position="21"/>
        <end position="40"/>
    </location>
</feature>
<dbReference type="AlphaFoldDB" id="A0A1F5TQ32"/>
<feature type="transmembrane region" description="Helical" evidence="1">
    <location>
        <begin position="52"/>
        <end position="72"/>
    </location>
</feature>
<comment type="caution">
    <text evidence="2">The sequence shown here is derived from an EMBL/GenBank/DDBJ whole genome shotgun (WGS) entry which is preliminary data.</text>
</comment>